<dbReference type="SUPFAM" id="SSF53383">
    <property type="entry name" value="PLP-dependent transferases"/>
    <property type="match status" value="1"/>
</dbReference>
<dbReference type="Gene3D" id="3.90.1150.10">
    <property type="entry name" value="Aspartate Aminotransferase, domain 1"/>
    <property type="match status" value="1"/>
</dbReference>
<evidence type="ECO:0000256" key="3">
    <source>
        <dbReference type="ARBA" id="ARBA00022679"/>
    </source>
</evidence>
<keyword evidence="4" id="KW-0663">Pyridoxal phosphate</keyword>
<dbReference type="InterPro" id="IPR050087">
    <property type="entry name" value="AON_synthase_class-II"/>
</dbReference>
<dbReference type="KEGG" id="chih:GWR21_09850"/>
<evidence type="ECO:0000256" key="2">
    <source>
        <dbReference type="ARBA" id="ARBA00010008"/>
    </source>
</evidence>
<keyword evidence="3 5" id="KW-0808">Transferase</keyword>
<evidence type="ECO:0000313" key="5">
    <source>
        <dbReference type="EMBL" id="QHS59881.1"/>
    </source>
</evidence>
<evidence type="ECO:0000256" key="1">
    <source>
        <dbReference type="ARBA" id="ARBA00001933"/>
    </source>
</evidence>
<dbReference type="Proteomes" id="UP000476411">
    <property type="component" value="Chromosome"/>
</dbReference>
<dbReference type="EMBL" id="CP048113">
    <property type="protein sequence ID" value="QHS59881.1"/>
    <property type="molecule type" value="Genomic_DNA"/>
</dbReference>
<dbReference type="RefSeq" id="WP_162331576.1">
    <property type="nucleotide sequence ID" value="NZ_CP048113.1"/>
</dbReference>
<evidence type="ECO:0000256" key="4">
    <source>
        <dbReference type="ARBA" id="ARBA00022898"/>
    </source>
</evidence>
<dbReference type="InterPro" id="IPR015421">
    <property type="entry name" value="PyrdxlP-dep_Trfase_major"/>
</dbReference>
<dbReference type="AlphaFoldDB" id="A0A6B9ZEE9"/>
<dbReference type="GO" id="GO:0008483">
    <property type="term" value="F:transaminase activity"/>
    <property type="evidence" value="ECO:0007669"/>
    <property type="project" value="UniProtKB-KW"/>
</dbReference>
<protein>
    <submittedName>
        <fullName evidence="5">Pyridoxal phosphate-dependent aminotransferase family protein</fullName>
    </submittedName>
</protein>
<name>A0A6B9ZEE9_9BACT</name>
<evidence type="ECO:0000313" key="6">
    <source>
        <dbReference type="Proteomes" id="UP000476411"/>
    </source>
</evidence>
<accession>A0A6B9ZEE9</accession>
<comment type="similarity">
    <text evidence="2">Belongs to the class-II pyridoxal-phosphate-dependent aminotransferase family. BioF subfamily.</text>
</comment>
<proteinExistence type="inferred from homology"/>
<gene>
    <name evidence="5" type="ORF">GWR21_09850</name>
</gene>
<comment type="cofactor">
    <cofactor evidence="1">
        <name>pyridoxal 5'-phosphate</name>
        <dbReference type="ChEBI" id="CHEBI:597326"/>
    </cofactor>
</comment>
<sequence>MQAQFTHTTPTSTTHIAGKEYLFFSGFSYLGLHSHPDFQALLKEGIDRYGTVFISSRIANTRLELYEELEHALAVLLKQQSAATFSSGYLASQAAAQYAATQGELLYAPGAHPSLWTGKPAIPTESWAEWAVKTTAKVNAHPDHTFVIIADGVNPLTSTINEFSWLSAIRRQLLVVTDDSHGIGIVSEEGNGIISRLPQHAAVRYLVAASLAKAYSAQGGVIAGHAADIAAIKRTTLFTGATPMMPANAWAFLQSFPLHAKQRALLQQQIQYFERLTADKPYLYNPFHLPVFLLKGRNGIEQYLLDHDVMISSFGYPRPDSPAINRIIVSAQHTEKDLEVLNALLINQ</sequence>
<dbReference type="PANTHER" id="PTHR13693:SF77">
    <property type="entry name" value="8-AMINO-7-OXONONANOATE SYNTHASE"/>
    <property type="match status" value="1"/>
</dbReference>
<organism evidence="5 6">
    <name type="scientific">Chitinophaga agri</name>
    <dbReference type="NCBI Taxonomy" id="2703787"/>
    <lineage>
        <taxon>Bacteria</taxon>
        <taxon>Pseudomonadati</taxon>
        <taxon>Bacteroidota</taxon>
        <taxon>Chitinophagia</taxon>
        <taxon>Chitinophagales</taxon>
        <taxon>Chitinophagaceae</taxon>
        <taxon>Chitinophaga</taxon>
    </lineage>
</organism>
<reference evidence="5 6" key="1">
    <citation type="submission" date="2020-01" db="EMBL/GenBank/DDBJ databases">
        <title>Complete genome sequence of Chitinophaga sp. H33E-04 isolated from quinoa roots.</title>
        <authorList>
            <person name="Weon H.-Y."/>
            <person name="Lee S.A."/>
        </authorList>
    </citation>
    <scope>NUCLEOTIDE SEQUENCE [LARGE SCALE GENOMIC DNA]</scope>
    <source>
        <strain evidence="5 6">H33E-04</strain>
    </source>
</reference>
<dbReference type="InterPro" id="IPR015422">
    <property type="entry name" value="PyrdxlP-dep_Trfase_small"/>
</dbReference>
<dbReference type="PANTHER" id="PTHR13693">
    <property type="entry name" value="CLASS II AMINOTRANSFERASE/8-AMINO-7-OXONONANOATE SYNTHASE"/>
    <property type="match status" value="1"/>
</dbReference>
<keyword evidence="6" id="KW-1185">Reference proteome</keyword>
<dbReference type="Gene3D" id="3.40.640.10">
    <property type="entry name" value="Type I PLP-dependent aspartate aminotransferase-like (Major domain)"/>
    <property type="match status" value="1"/>
</dbReference>
<dbReference type="InterPro" id="IPR015424">
    <property type="entry name" value="PyrdxlP-dep_Trfase"/>
</dbReference>
<keyword evidence="5" id="KW-0032">Aminotransferase</keyword>